<gene>
    <name evidence="3" type="ORF">B0T45_08065</name>
</gene>
<dbReference type="AlphaFoldDB" id="A0A1W0D3V6"/>
<evidence type="ECO:0000256" key="1">
    <source>
        <dbReference type="SAM" id="MobiDB-lite"/>
    </source>
</evidence>
<evidence type="ECO:0000259" key="2">
    <source>
        <dbReference type="Pfam" id="PF11740"/>
    </source>
</evidence>
<protein>
    <recommendedName>
        <fullName evidence="2">KfrA N-terminal DNA-binding domain-containing protein</fullName>
    </recommendedName>
</protein>
<reference evidence="3 4" key="1">
    <citation type="submission" date="2017-02" db="EMBL/GenBank/DDBJ databases">
        <title>Chromobacterium haemolyticum H5244.</title>
        <authorList>
            <person name="Gulvik C.A."/>
        </authorList>
    </citation>
    <scope>NUCLEOTIDE SEQUENCE [LARGE SCALE GENOMIC DNA]</scope>
    <source>
        <strain evidence="3 4">H5244</strain>
    </source>
</reference>
<dbReference type="RefSeq" id="WP_081555137.1">
    <property type="nucleotide sequence ID" value="NZ_MUKV01000007.1"/>
</dbReference>
<proteinExistence type="predicted"/>
<dbReference type="InterPro" id="IPR021104">
    <property type="entry name" value="KfrA_DNA-bd_N"/>
</dbReference>
<sequence length="355" mass="41016">MATDIYSRIRQAAFELVGEGVWPTVLEVRARIGAGSNTTINNTLKEWRQEFLSRVAISSRRPDWPAGLAEAFEQVWQRACDEADGRLESLRQDAETAVAQAAAETRELKDSLAARQAELQSALRELELRAARLADLEGRLQGEETRRQMLERAGREQEARLEQARKEMAEVRRQAEQRQQELEERAEQKVQEAREEAARRESLAYERLEGLRLRLYEQMEEERRAMQQAQARQEEALQQSRLERTRLEGEWRDRLAERERDNGRLEARLEWLEGRNAALEQDALRQAVQLEQTSARLLDMASENSRLAGEMNLGAERQLARLVELLAVSRQELLTLDEAGLREWLGRQLQLPLLG</sequence>
<feature type="region of interest" description="Disordered" evidence="1">
    <location>
        <begin position="145"/>
        <end position="176"/>
    </location>
</feature>
<organism evidence="3 4">
    <name type="scientific">Chromobacterium haemolyticum</name>
    <dbReference type="NCBI Taxonomy" id="394935"/>
    <lineage>
        <taxon>Bacteria</taxon>
        <taxon>Pseudomonadati</taxon>
        <taxon>Pseudomonadota</taxon>
        <taxon>Betaproteobacteria</taxon>
        <taxon>Neisseriales</taxon>
        <taxon>Chromobacteriaceae</taxon>
        <taxon>Chromobacterium</taxon>
    </lineage>
</organism>
<accession>A0A1W0D3V6</accession>
<dbReference type="Pfam" id="PF11740">
    <property type="entry name" value="KfrA_N"/>
    <property type="match status" value="1"/>
</dbReference>
<dbReference type="EMBL" id="MUKV01000007">
    <property type="protein sequence ID" value="OQS41679.1"/>
    <property type="molecule type" value="Genomic_DNA"/>
</dbReference>
<dbReference type="Proteomes" id="UP000192721">
    <property type="component" value="Unassembled WGS sequence"/>
</dbReference>
<name>A0A1W0D3V6_9NEIS</name>
<comment type="caution">
    <text evidence="3">The sequence shown here is derived from an EMBL/GenBank/DDBJ whole genome shotgun (WGS) entry which is preliminary data.</text>
</comment>
<evidence type="ECO:0000313" key="4">
    <source>
        <dbReference type="Proteomes" id="UP000192721"/>
    </source>
</evidence>
<evidence type="ECO:0000313" key="3">
    <source>
        <dbReference type="EMBL" id="OQS41679.1"/>
    </source>
</evidence>
<feature type="domain" description="KfrA N-terminal DNA-binding" evidence="2">
    <location>
        <begin position="6"/>
        <end position="118"/>
    </location>
</feature>